<accession>R7QTA2</accession>
<organism evidence="1 2">
    <name type="scientific">Chondrus crispus</name>
    <name type="common">Carrageen Irish moss</name>
    <name type="synonym">Polymorpha crispa</name>
    <dbReference type="NCBI Taxonomy" id="2769"/>
    <lineage>
        <taxon>Eukaryota</taxon>
        <taxon>Rhodophyta</taxon>
        <taxon>Florideophyceae</taxon>
        <taxon>Rhodymeniophycidae</taxon>
        <taxon>Gigartinales</taxon>
        <taxon>Gigartinaceae</taxon>
        <taxon>Chondrus</taxon>
    </lineage>
</organism>
<dbReference type="Gramene" id="CDF40741">
    <property type="protein sequence ID" value="CDF40741"/>
    <property type="gene ID" value="CHC_T00007386001"/>
</dbReference>
<protein>
    <submittedName>
        <fullName evidence="1">Uncharacterized protein</fullName>
    </submittedName>
</protein>
<gene>
    <name evidence="1" type="ORF">CHC_T00007386001</name>
</gene>
<dbReference type="EMBL" id="HG002236">
    <property type="protein sequence ID" value="CDF40741.1"/>
    <property type="molecule type" value="Genomic_DNA"/>
</dbReference>
<dbReference type="Proteomes" id="UP000012073">
    <property type="component" value="Unassembled WGS sequence"/>
</dbReference>
<dbReference type="GeneID" id="17318752"/>
<keyword evidence="2" id="KW-1185">Reference proteome</keyword>
<dbReference type="RefSeq" id="XP_005711035.1">
    <property type="nucleotide sequence ID" value="XM_005710978.1"/>
</dbReference>
<dbReference type="KEGG" id="ccp:CHC_T00007386001"/>
<evidence type="ECO:0000313" key="2">
    <source>
        <dbReference type="Proteomes" id="UP000012073"/>
    </source>
</evidence>
<sequence>MEDPNSRPPTSLYIVGRKTCEQQVVYYVGVSKAARRCRGPLESVSGPDLRRGTSK</sequence>
<proteinExistence type="predicted"/>
<reference evidence="2" key="1">
    <citation type="journal article" date="2013" name="Proc. Natl. Acad. Sci. U.S.A.">
        <title>Genome structure and metabolic features in the red seaweed Chondrus crispus shed light on evolution of the Archaeplastida.</title>
        <authorList>
            <person name="Collen J."/>
            <person name="Porcel B."/>
            <person name="Carre W."/>
            <person name="Ball S.G."/>
            <person name="Chaparro C."/>
            <person name="Tonon T."/>
            <person name="Barbeyron T."/>
            <person name="Michel G."/>
            <person name="Noel B."/>
            <person name="Valentin K."/>
            <person name="Elias M."/>
            <person name="Artiguenave F."/>
            <person name="Arun A."/>
            <person name="Aury J.M."/>
            <person name="Barbosa-Neto J.F."/>
            <person name="Bothwell J.H."/>
            <person name="Bouget F.Y."/>
            <person name="Brillet L."/>
            <person name="Cabello-Hurtado F."/>
            <person name="Capella-Gutierrez S."/>
            <person name="Charrier B."/>
            <person name="Cladiere L."/>
            <person name="Cock J.M."/>
            <person name="Coelho S.M."/>
            <person name="Colleoni C."/>
            <person name="Czjzek M."/>
            <person name="Da Silva C."/>
            <person name="Delage L."/>
            <person name="Denoeud F."/>
            <person name="Deschamps P."/>
            <person name="Dittami S.M."/>
            <person name="Gabaldon T."/>
            <person name="Gachon C.M."/>
            <person name="Groisillier A."/>
            <person name="Herve C."/>
            <person name="Jabbari K."/>
            <person name="Katinka M."/>
            <person name="Kloareg B."/>
            <person name="Kowalczyk N."/>
            <person name="Labadie K."/>
            <person name="Leblanc C."/>
            <person name="Lopez P.J."/>
            <person name="McLachlan D.H."/>
            <person name="Meslet-Cladiere L."/>
            <person name="Moustafa A."/>
            <person name="Nehr Z."/>
            <person name="Nyvall Collen P."/>
            <person name="Panaud O."/>
            <person name="Partensky F."/>
            <person name="Poulain J."/>
            <person name="Rensing S.A."/>
            <person name="Rousvoal S."/>
            <person name="Samson G."/>
            <person name="Symeonidi A."/>
            <person name="Weissenbach J."/>
            <person name="Zambounis A."/>
            <person name="Wincker P."/>
            <person name="Boyen C."/>
        </authorList>
    </citation>
    <scope>NUCLEOTIDE SEQUENCE [LARGE SCALE GENOMIC DNA]</scope>
    <source>
        <strain evidence="2">cv. Stackhouse</strain>
    </source>
</reference>
<name>R7QTA2_CHOCR</name>
<evidence type="ECO:0000313" key="1">
    <source>
        <dbReference type="EMBL" id="CDF40741.1"/>
    </source>
</evidence>
<dbReference type="AlphaFoldDB" id="R7QTA2"/>